<organism evidence="3">
    <name type="scientific">Rhipicephalus zambeziensis</name>
    <dbReference type="NCBI Taxonomy" id="60191"/>
    <lineage>
        <taxon>Eukaryota</taxon>
        <taxon>Metazoa</taxon>
        <taxon>Ecdysozoa</taxon>
        <taxon>Arthropoda</taxon>
        <taxon>Chelicerata</taxon>
        <taxon>Arachnida</taxon>
        <taxon>Acari</taxon>
        <taxon>Parasitiformes</taxon>
        <taxon>Ixodida</taxon>
        <taxon>Ixodoidea</taxon>
        <taxon>Ixodidae</taxon>
        <taxon>Rhipicephalinae</taxon>
        <taxon>Rhipicephalus</taxon>
        <taxon>Rhipicephalus</taxon>
    </lineage>
</organism>
<proteinExistence type="predicted"/>
<dbReference type="PANTHER" id="PTHR33198:SF20">
    <property type="entry name" value="RETROTRANSPOSON GAG DOMAIN-CONTAINING PROTEIN"/>
    <property type="match status" value="1"/>
</dbReference>
<dbReference type="EMBL" id="GFPF01012397">
    <property type="protein sequence ID" value="MAA23543.1"/>
    <property type="molecule type" value="Transcribed_RNA"/>
</dbReference>
<name>A0A224Z988_9ACAR</name>
<dbReference type="PANTHER" id="PTHR33198">
    <property type="entry name" value="ANK_REP_REGION DOMAIN-CONTAINING PROTEIN-RELATED"/>
    <property type="match status" value="1"/>
</dbReference>
<accession>A0A224Z988</accession>
<dbReference type="InterPro" id="IPR001878">
    <property type="entry name" value="Znf_CCHC"/>
</dbReference>
<dbReference type="GO" id="GO:0003676">
    <property type="term" value="F:nucleic acid binding"/>
    <property type="evidence" value="ECO:0007669"/>
    <property type="project" value="InterPro"/>
</dbReference>
<keyword evidence="1" id="KW-0862">Zinc</keyword>
<evidence type="ECO:0000313" key="3">
    <source>
        <dbReference type="EMBL" id="MAA23543.1"/>
    </source>
</evidence>
<protein>
    <submittedName>
        <fullName evidence="3">Tick transposon</fullName>
    </submittedName>
</protein>
<keyword evidence="1" id="KW-0863">Zinc-finger</keyword>
<keyword evidence="1" id="KW-0479">Metal-binding</keyword>
<dbReference type="PROSITE" id="PS50158">
    <property type="entry name" value="ZF_CCHC"/>
    <property type="match status" value="1"/>
</dbReference>
<sequence>MATNIAIEPPGKMCLTGDLCANWKSFRQRFDLYLTVTGKKNKSDEQKVAMLLMIAGPAVIDVYNTLDFGEAAPGADRSQVLSVVLEKLDNYFAPRRNEVYSRYLLRCRKQEKDEPFDSFLTDLKTRAKDCNFEGQRDKMIRDQVIFGIHNEDVRIKLLELEDSTLEKVAKVCAVHESSAKQLKAFRQETSNLSQDADPLHAVKGTKQKSVTKTPIAPTKACWYCGTVHIFKKSLCPAWGKECTNCGRRNHFAKQCKTRGSVRALYESDSSSEDILVVQEKKKN</sequence>
<dbReference type="AlphaFoldDB" id="A0A224Z988"/>
<evidence type="ECO:0000256" key="1">
    <source>
        <dbReference type="PROSITE-ProRule" id="PRU00047"/>
    </source>
</evidence>
<dbReference type="GO" id="GO:0008270">
    <property type="term" value="F:zinc ion binding"/>
    <property type="evidence" value="ECO:0007669"/>
    <property type="project" value="UniProtKB-KW"/>
</dbReference>
<reference evidence="3" key="1">
    <citation type="journal article" date="2017" name="Parasit. Vectors">
        <title>Sialotranscriptomics of Rhipicephalus zambeziensis reveals intricate expression profiles of secretory proteins and suggests tight temporal transcriptional regulation during blood-feeding.</title>
        <authorList>
            <person name="de Castro M.H."/>
            <person name="de Klerk D."/>
            <person name="Pienaar R."/>
            <person name="Rees D.J.G."/>
            <person name="Mans B.J."/>
        </authorList>
    </citation>
    <scope>NUCLEOTIDE SEQUENCE</scope>
    <source>
        <tissue evidence="3">Salivary glands</tissue>
    </source>
</reference>
<evidence type="ECO:0000259" key="2">
    <source>
        <dbReference type="PROSITE" id="PS50158"/>
    </source>
</evidence>
<feature type="domain" description="CCHC-type" evidence="2">
    <location>
        <begin position="242"/>
        <end position="256"/>
    </location>
</feature>